<dbReference type="KEGG" id="ptv:AA957_09895"/>
<dbReference type="AlphaFoldDB" id="A0A0H5A8T8"/>
<evidence type="ECO:0000313" key="1">
    <source>
        <dbReference type="EMBL" id="AKS06413.1"/>
    </source>
</evidence>
<proteinExistence type="predicted"/>
<reference evidence="1 2" key="1">
    <citation type="journal article" date="2015" name="Genome Announc.">
        <title>Complete Genome Sequence of the Rhizobacterium Pseudomonas trivialis Strain IHBB745 with Multiple Plant Growth-Promoting Activities and Tolerance to Desiccation and Alkalinity.</title>
        <authorList>
            <person name="Gulati A."/>
            <person name="Swarnkar M.K."/>
            <person name="Vyas P."/>
            <person name="Rahi P."/>
            <person name="Thakur R."/>
            <person name="Thakur N."/>
            <person name="Singh A.K."/>
        </authorList>
    </citation>
    <scope>NUCLEOTIDE SEQUENCE [LARGE SCALE GENOMIC DNA]</scope>
    <source>
        <strain evidence="2">745</strain>
    </source>
</reference>
<reference evidence="2" key="2">
    <citation type="submission" date="2015-05" db="EMBL/GenBank/DDBJ databases">
        <authorList>
            <person name="Swarnkar M.K."/>
            <person name="Vyas P."/>
            <person name="Rahi P."/>
            <person name="Thakur R."/>
            <person name="Thakur N."/>
            <person name="Singh A.K."/>
            <person name="Gulati A."/>
        </authorList>
    </citation>
    <scope>NUCLEOTIDE SEQUENCE [LARGE SCALE GENOMIC DNA]</scope>
    <source>
        <strain evidence="2">745</strain>
    </source>
</reference>
<protein>
    <submittedName>
        <fullName evidence="1">Uncharacterized protein</fullName>
    </submittedName>
</protein>
<sequence length="154" mass="17117">MHSKLKIISQLGKDKGGKINEEGKSIIIVEIDEQIQIAEEISESCNKHAYFDFSSGVCEVPGSSSGTVKMGADGWGEGMISLNYSDTGFEFNMDTLPEAFIFSGGNRREFFLRSVFARRARVPTIFIEEAEFDMSAILNKIIFLDTPTKLGFEL</sequence>
<dbReference type="EMBL" id="CP011507">
    <property type="protein sequence ID" value="AKS06413.1"/>
    <property type="molecule type" value="Genomic_DNA"/>
</dbReference>
<evidence type="ECO:0000313" key="2">
    <source>
        <dbReference type="Proteomes" id="UP000036608"/>
    </source>
</evidence>
<gene>
    <name evidence="1" type="ORF">AA957_09895</name>
</gene>
<organism evidence="1 2">
    <name type="scientific">Pseudomonas trivialis</name>
    <dbReference type="NCBI Taxonomy" id="200450"/>
    <lineage>
        <taxon>Bacteria</taxon>
        <taxon>Pseudomonadati</taxon>
        <taxon>Pseudomonadota</taxon>
        <taxon>Gammaproteobacteria</taxon>
        <taxon>Pseudomonadales</taxon>
        <taxon>Pseudomonadaceae</taxon>
        <taxon>Pseudomonas</taxon>
    </lineage>
</organism>
<name>A0A0H5A8T8_9PSED</name>
<accession>A0A0H5A8T8</accession>
<dbReference type="PATRIC" id="fig|200450.3.peg.2057"/>
<dbReference type="Proteomes" id="UP000036608">
    <property type="component" value="Chromosome"/>
</dbReference>